<name>A0A915KNA6_ROMCU</name>
<sequence>MHPPKLPTRKGGKQNTSLMTQEEKTKQYDNVALCAEVIDRALCSNNITSIHHTVGAQMSLLFLSEIDQNMVMSDELRLTNFNLTVNDLLTTYSSPETWGIYDIKSDHHISETPVLAPLHSTLNHNEWMNAVRGMMPFAIHIGAPHFETELCAIIHDKIRKLLGKSKNIGINLISEQNWIKRDGMFDQELIEGAS</sequence>
<dbReference type="AlphaFoldDB" id="A0A915KNA6"/>
<organism evidence="2 3">
    <name type="scientific">Romanomermis culicivorax</name>
    <name type="common">Nematode worm</name>
    <dbReference type="NCBI Taxonomy" id="13658"/>
    <lineage>
        <taxon>Eukaryota</taxon>
        <taxon>Metazoa</taxon>
        <taxon>Ecdysozoa</taxon>
        <taxon>Nematoda</taxon>
        <taxon>Enoplea</taxon>
        <taxon>Dorylaimia</taxon>
        <taxon>Mermithida</taxon>
        <taxon>Mermithoidea</taxon>
        <taxon>Mermithidae</taxon>
        <taxon>Romanomermis</taxon>
    </lineage>
</organism>
<proteinExistence type="predicted"/>
<dbReference type="WBParaSite" id="nRc.2.0.1.t39247-RA">
    <property type="protein sequence ID" value="nRc.2.0.1.t39247-RA"/>
    <property type="gene ID" value="nRc.2.0.1.g39247"/>
</dbReference>
<evidence type="ECO:0000313" key="3">
    <source>
        <dbReference type="WBParaSite" id="nRc.2.0.1.t39247-RA"/>
    </source>
</evidence>
<protein>
    <submittedName>
        <fullName evidence="3">Uncharacterized protein</fullName>
    </submittedName>
</protein>
<dbReference type="Proteomes" id="UP000887565">
    <property type="component" value="Unplaced"/>
</dbReference>
<accession>A0A915KNA6</accession>
<reference evidence="3" key="1">
    <citation type="submission" date="2022-11" db="UniProtKB">
        <authorList>
            <consortium name="WormBaseParasite"/>
        </authorList>
    </citation>
    <scope>IDENTIFICATION</scope>
</reference>
<evidence type="ECO:0000256" key="1">
    <source>
        <dbReference type="SAM" id="MobiDB-lite"/>
    </source>
</evidence>
<keyword evidence="2" id="KW-1185">Reference proteome</keyword>
<evidence type="ECO:0000313" key="2">
    <source>
        <dbReference type="Proteomes" id="UP000887565"/>
    </source>
</evidence>
<feature type="region of interest" description="Disordered" evidence="1">
    <location>
        <begin position="1"/>
        <end position="22"/>
    </location>
</feature>